<dbReference type="Proteomes" id="UP001379533">
    <property type="component" value="Chromosome"/>
</dbReference>
<organism evidence="2 3">
    <name type="scientific">Pendulispora brunnea</name>
    <dbReference type="NCBI Taxonomy" id="2905690"/>
    <lineage>
        <taxon>Bacteria</taxon>
        <taxon>Pseudomonadati</taxon>
        <taxon>Myxococcota</taxon>
        <taxon>Myxococcia</taxon>
        <taxon>Myxococcales</taxon>
        <taxon>Sorangiineae</taxon>
        <taxon>Pendulisporaceae</taxon>
        <taxon>Pendulispora</taxon>
    </lineage>
</organism>
<dbReference type="InterPro" id="IPR012296">
    <property type="entry name" value="Nuclease_put_TT1808"/>
</dbReference>
<dbReference type="Gene3D" id="3.90.1570.10">
    <property type="entry name" value="tt1808, chain A"/>
    <property type="match status" value="1"/>
</dbReference>
<evidence type="ECO:0000313" key="3">
    <source>
        <dbReference type="Proteomes" id="UP001379533"/>
    </source>
</evidence>
<keyword evidence="2" id="KW-0255">Endonuclease</keyword>
<sequence>MGDPVRKIATYEDILALPEGMTGEILGGVLYTQPRPRARHARSGSRLQTILGGPFDIGDGGPGGWIILSEPELHAPSGEIVVPDTVGWRREHMPELPDAAYIDVCPDWVCELLSPSTAVKDREKKMPFYLRWGVHHIWLIDPGLHTLEVYRAEHERWMLLGTWSEDAVVRAEPFDSIELKLERLWER</sequence>
<gene>
    <name evidence="2" type="ORF">LZC95_41170</name>
</gene>
<name>A0ABZ2K298_9BACT</name>
<accession>A0ABZ2K298</accession>
<evidence type="ECO:0000259" key="1">
    <source>
        <dbReference type="Pfam" id="PF05685"/>
    </source>
</evidence>
<proteinExistence type="predicted"/>
<keyword evidence="3" id="KW-1185">Reference proteome</keyword>
<feature type="domain" description="Putative restriction endonuclease" evidence="1">
    <location>
        <begin position="12"/>
        <end position="177"/>
    </location>
</feature>
<protein>
    <submittedName>
        <fullName evidence="2">Uma2 family endonuclease</fullName>
    </submittedName>
</protein>
<dbReference type="PANTHER" id="PTHR34107">
    <property type="entry name" value="SLL0198 PROTEIN-RELATED"/>
    <property type="match status" value="1"/>
</dbReference>
<dbReference type="GO" id="GO:0004519">
    <property type="term" value="F:endonuclease activity"/>
    <property type="evidence" value="ECO:0007669"/>
    <property type="project" value="UniProtKB-KW"/>
</dbReference>
<keyword evidence="2" id="KW-0540">Nuclease</keyword>
<reference evidence="2 3" key="1">
    <citation type="submission" date="2021-12" db="EMBL/GenBank/DDBJ databases">
        <title>Discovery of the Pendulisporaceae a myxobacterial family with distinct sporulation behavior and unique specialized metabolism.</title>
        <authorList>
            <person name="Garcia R."/>
            <person name="Popoff A."/>
            <person name="Bader C.D."/>
            <person name="Loehr J."/>
            <person name="Walesch S."/>
            <person name="Walt C."/>
            <person name="Boldt J."/>
            <person name="Bunk B."/>
            <person name="Haeckl F.J.F.P.J."/>
            <person name="Gunesch A.P."/>
            <person name="Birkelbach J."/>
            <person name="Nuebel U."/>
            <person name="Pietschmann T."/>
            <person name="Bach T."/>
            <person name="Mueller R."/>
        </authorList>
    </citation>
    <scope>NUCLEOTIDE SEQUENCE [LARGE SCALE GENOMIC DNA]</scope>
    <source>
        <strain evidence="2 3">MSr12523</strain>
    </source>
</reference>
<dbReference type="SUPFAM" id="SSF52980">
    <property type="entry name" value="Restriction endonuclease-like"/>
    <property type="match status" value="1"/>
</dbReference>
<dbReference type="EMBL" id="CP089982">
    <property type="protein sequence ID" value="WXA92848.1"/>
    <property type="molecule type" value="Genomic_DNA"/>
</dbReference>
<dbReference type="InterPro" id="IPR011335">
    <property type="entry name" value="Restrct_endonuc-II-like"/>
</dbReference>
<dbReference type="PANTHER" id="PTHR34107:SF4">
    <property type="entry name" value="SLL1222 PROTEIN"/>
    <property type="match status" value="1"/>
</dbReference>
<dbReference type="CDD" id="cd06260">
    <property type="entry name" value="DUF820-like"/>
    <property type="match status" value="1"/>
</dbReference>
<dbReference type="Pfam" id="PF05685">
    <property type="entry name" value="Uma2"/>
    <property type="match status" value="1"/>
</dbReference>
<dbReference type="InterPro" id="IPR008538">
    <property type="entry name" value="Uma2"/>
</dbReference>
<evidence type="ECO:0000313" key="2">
    <source>
        <dbReference type="EMBL" id="WXA92848.1"/>
    </source>
</evidence>
<keyword evidence="2" id="KW-0378">Hydrolase</keyword>